<gene>
    <name evidence="1" type="ORF">HN018_15485</name>
</gene>
<evidence type="ECO:0000313" key="1">
    <source>
        <dbReference type="EMBL" id="QKE91261.1"/>
    </source>
</evidence>
<sequence length="174" mass="18266">MGGIRTGNQRASAVEVRTLIPIMVAVLLGVMTMSDATAATSDPSLCKSGETSLFTCPIGHKLVSVCSDGTKATYYFGTSNRIELSSQALSIADHMFSGGGETQISVSHGAYSYIVYDKITRTSFAADGRNDPGFTSGLVVQKNGKTVSSKQCGLDATISSDAHHVIQPGPFIEH</sequence>
<organism evidence="1 2">
    <name type="scientific">Lichenicola cladoniae</name>
    <dbReference type="NCBI Taxonomy" id="1484109"/>
    <lineage>
        <taxon>Bacteria</taxon>
        <taxon>Pseudomonadati</taxon>
        <taxon>Pseudomonadota</taxon>
        <taxon>Alphaproteobacteria</taxon>
        <taxon>Acetobacterales</taxon>
        <taxon>Acetobacteraceae</taxon>
        <taxon>Lichenicola</taxon>
    </lineage>
</organism>
<proteinExistence type="predicted"/>
<reference evidence="1 2" key="1">
    <citation type="journal article" date="2014" name="World J. Microbiol. Biotechnol.">
        <title>Biodiversity and physiological characteristics of Antarctic and Arctic lichens-associated bacteria.</title>
        <authorList>
            <person name="Lee Y.M."/>
            <person name="Kim E.H."/>
            <person name="Lee H.K."/>
            <person name="Hong S.G."/>
        </authorList>
    </citation>
    <scope>NUCLEOTIDE SEQUENCE [LARGE SCALE GENOMIC DNA]</scope>
    <source>
        <strain evidence="1 2">PAMC 26569</strain>
    </source>
</reference>
<name>A0A6M8HSV4_9PROT</name>
<accession>A0A6M8HSV4</accession>
<evidence type="ECO:0000313" key="2">
    <source>
        <dbReference type="Proteomes" id="UP000500767"/>
    </source>
</evidence>
<dbReference type="RefSeq" id="WP_171833215.1">
    <property type="nucleotide sequence ID" value="NZ_CP053708.1"/>
</dbReference>
<dbReference type="EMBL" id="CP053708">
    <property type="protein sequence ID" value="QKE91261.1"/>
    <property type="molecule type" value="Genomic_DNA"/>
</dbReference>
<keyword evidence="2" id="KW-1185">Reference proteome</keyword>
<dbReference type="Proteomes" id="UP000500767">
    <property type="component" value="Chromosome"/>
</dbReference>
<dbReference type="KEGG" id="lck:HN018_15485"/>
<protein>
    <submittedName>
        <fullName evidence="1">Uncharacterized protein</fullName>
    </submittedName>
</protein>
<dbReference type="AlphaFoldDB" id="A0A6M8HSV4"/>